<dbReference type="Proteomes" id="UP000230392">
    <property type="component" value="Unassembled WGS sequence"/>
</dbReference>
<dbReference type="EMBL" id="PCRF01000135">
    <property type="protein sequence ID" value="PIP16350.1"/>
    <property type="molecule type" value="Genomic_DNA"/>
</dbReference>
<evidence type="ECO:0000313" key="2">
    <source>
        <dbReference type="EMBL" id="PIP16350.1"/>
    </source>
</evidence>
<evidence type="ECO:0000313" key="3">
    <source>
        <dbReference type="Proteomes" id="UP000230392"/>
    </source>
</evidence>
<sequence>SLYGKNLRPVVIKEVEKMLLCRDPKGGFATYLCLSCGETKIIPFSC</sequence>
<comment type="caution">
    <text evidence="2">The sequence shown here is derived from an EMBL/GenBank/DDBJ whole genome shotgun (WGS) entry which is preliminary data.</text>
</comment>
<feature type="non-terminal residue" evidence="2">
    <location>
        <position position="46"/>
    </location>
</feature>
<dbReference type="InterPro" id="IPR026889">
    <property type="entry name" value="Zn_Tnp"/>
</dbReference>
<feature type="domain" description="Transposase zinc-binding" evidence="1">
    <location>
        <begin position="5"/>
        <end position="46"/>
    </location>
</feature>
<name>A0A2G9YAW3_9BACT</name>
<protein>
    <submittedName>
        <fullName evidence="2">IS91 family transposase</fullName>
    </submittedName>
</protein>
<dbReference type="Pfam" id="PF14319">
    <property type="entry name" value="Zn_Tnp_IS91"/>
    <property type="match status" value="1"/>
</dbReference>
<evidence type="ECO:0000259" key="1">
    <source>
        <dbReference type="Pfam" id="PF14319"/>
    </source>
</evidence>
<gene>
    <name evidence="2" type="ORF">COX46_02790</name>
</gene>
<accession>A0A2G9YAW3</accession>
<reference evidence="2 3" key="1">
    <citation type="submission" date="2017-09" db="EMBL/GenBank/DDBJ databases">
        <title>Depth-based differentiation of microbial function through sediment-hosted aquifers and enrichment of novel symbionts in the deep terrestrial subsurface.</title>
        <authorList>
            <person name="Probst A.J."/>
            <person name="Ladd B."/>
            <person name="Jarett J.K."/>
            <person name="Geller-Mcgrath D.E."/>
            <person name="Sieber C.M."/>
            <person name="Emerson J.B."/>
            <person name="Anantharaman K."/>
            <person name="Thomas B.C."/>
            <person name="Malmstrom R."/>
            <person name="Stieglmeier M."/>
            <person name="Klingl A."/>
            <person name="Woyke T."/>
            <person name="Ryan C.M."/>
            <person name="Banfield J.F."/>
        </authorList>
    </citation>
    <scope>NUCLEOTIDE SEQUENCE [LARGE SCALE GENOMIC DNA]</scope>
    <source>
        <strain evidence="2">CG23_combo_of_CG06-09_8_20_14_all_48_7</strain>
    </source>
</reference>
<organism evidence="2 3">
    <name type="scientific">bacterium (Candidatus Ratteibacteria) CG23_combo_of_CG06-09_8_20_14_all_48_7</name>
    <dbReference type="NCBI Taxonomy" id="2014292"/>
    <lineage>
        <taxon>Bacteria</taxon>
        <taxon>Candidatus Ratteibacteria</taxon>
    </lineage>
</organism>
<dbReference type="AlphaFoldDB" id="A0A2G9YAW3"/>
<proteinExistence type="predicted"/>
<feature type="non-terminal residue" evidence="2">
    <location>
        <position position="1"/>
    </location>
</feature>